<name>A0A976FDI7_BRELC</name>
<dbReference type="Proteomes" id="UP000294530">
    <property type="component" value="Unassembled WGS sequence"/>
</dbReference>
<dbReference type="EMBL" id="SHOA02000002">
    <property type="protein sequence ID" value="TDH64883.1"/>
    <property type="molecule type" value="Genomic_DNA"/>
</dbReference>
<evidence type="ECO:0000313" key="2">
    <source>
        <dbReference type="Proteomes" id="UP000294530"/>
    </source>
</evidence>
<dbReference type="AlphaFoldDB" id="A0A976FDI7"/>
<accession>A0A976FDI7</accession>
<gene>
    <name evidence="1" type="ORF">CCR75_009785</name>
</gene>
<keyword evidence="2" id="KW-1185">Reference proteome</keyword>
<sequence>MHKDAKPKSLGARSDKIVVVTHTKNIETLNKLKILRRSIRRRIKKFVEHTCKKMLKVFAKDQN</sequence>
<proteinExistence type="predicted"/>
<evidence type="ECO:0000313" key="1">
    <source>
        <dbReference type="EMBL" id="TDH64883.1"/>
    </source>
</evidence>
<organism evidence="1 2">
    <name type="scientific">Bremia lactucae</name>
    <name type="common">Lettuce downy mildew</name>
    <dbReference type="NCBI Taxonomy" id="4779"/>
    <lineage>
        <taxon>Eukaryota</taxon>
        <taxon>Sar</taxon>
        <taxon>Stramenopiles</taxon>
        <taxon>Oomycota</taxon>
        <taxon>Peronosporomycetes</taxon>
        <taxon>Peronosporales</taxon>
        <taxon>Peronosporaceae</taxon>
        <taxon>Bremia</taxon>
    </lineage>
</organism>
<comment type="caution">
    <text evidence="1">The sequence shown here is derived from an EMBL/GenBank/DDBJ whole genome shotgun (WGS) entry which is preliminary data.</text>
</comment>
<protein>
    <submittedName>
        <fullName evidence="1">Uncharacterized protein</fullName>
    </submittedName>
</protein>
<dbReference type="KEGG" id="blac:94353494"/>
<dbReference type="RefSeq" id="XP_067814382.1">
    <property type="nucleotide sequence ID" value="XM_067967823.1"/>
</dbReference>
<reference evidence="1 2" key="1">
    <citation type="journal article" date="2021" name="Genome Biol.">
        <title>AFLAP: assembly-free linkage analysis pipeline using k-mers from genome sequencing data.</title>
        <authorList>
            <person name="Fletcher K."/>
            <person name="Zhang L."/>
            <person name="Gil J."/>
            <person name="Han R."/>
            <person name="Cavanaugh K."/>
            <person name="Michelmore R."/>
        </authorList>
    </citation>
    <scope>NUCLEOTIDE SEQUENCE [LARGE SCALE GENOMIC DNA]</scope>
    <source>
        <strain evidence="1 2">SF5</strain>
    </source>
</reference>
<dbReference type="GeneID" id="94353494"/>